<dbReference type="Pfam" id="PF13649">
    <property type="entry name" value="Methyltransf_25"/>
    <property type="match status" value="1"/>
</dbReference>
<dbReference type="Proteomes" id="UP000298358">
    <property type="component" value="Unassembled WGS sequence"/>
</dbReference>
<keyword evidence="2" id="KW-0489">Methyltransferase</keyword>
<name>A0A4Y9FSE2_9MICO</name>
<dbReference type="SUPFAM" id="SSF53335">
    <property type="entry name" value="S-adenosyl-L-methionine-dependent methyltransferases"/>
    <property type="match status" value="1"/>
</dbReference>
<gene>
    <name evidence="2" type="ORF">E4U02_12095</name>
</gene>
<dbReference type="Gene3D" id="3.40.50.150">
    <property type="entry name" value="Vaccinia Virus protein VP39"/>
    <property type="match status" value="1"/>
</dbReference>
<dbReference type="RefSeq" id="WP_135115093.1">
    <property type="nucleotide sequence ID" value="NZ_JADGLL010000034.1"/>
</dbReference>
<dbReference type="AlphaFoldDB" id="A0A4Y9FSE2"/>
<dbReference type="OrthoDB" id="9805171at2"/>
<keyword evidence="2" id="KW-0808">Transferase</keyword>
<reference evidence="2 3" key="1">
    <citation type="submission" date="2019-03" db="EMBL/GenBank/DDBJ databases">
        <title>Diversity of the mouse oral microbiome.</title>
        <authorList>
            <person name="Joseph S."/>
            <person name="Aduse-Opoku J."/>
            <person name="Curtis M."/>
            <person name="Wade W."/>
            <person name="Hashim A."/>
        </authorList>
    </citation>
    <scope>NUCLEOTIDE SEQUENCE [LARGE SCALE GENOMIC DNA]</scope>
    <source>
        <strain evidence="2 3">P1012</strain>
    </source>
</reference>
<dbReference type="GO" id="GO:0008168">
    <property type="term" value="F:methyltransferase activity"/>
    <property type="evidence" value="ECO:0007669"/>
    <property type="project" value="UniProtKB-KW"/>
</dbReference>
<evidence type="ECO:0000259" key="1">
    <source>
        <dbReference type="Pfam" id="PF13649"/>
    </source>
</evidence>
<dbReference type="InterPro" id="IPR041698">
    <property type="entry name" value="Methyltransf_25"/>
</dbReference>
<keyword evidence="3" id="KW-1185">Reference proteome</keyword>
<organism evidence="2 3">
    <name type="scientific">Microbacterium paludicola</name>
    <dbReference type="NCBI Taxonomy" id="300019"/>
    <lineage>
        <taxon>Bacteria</taxon>
        <taxon>Bacillati</taxon>
        <taxon>Actinomycetota</taxon>
        <taxon>Actinomycetes</taxon>
        <taxon>Micrococcales</taxon>
        <taxon>Microbacteriaceae</taxon>
        <taxon>Microbacterium</taxon>
    </lineage>
</organism>
<dbReference type="CDD" id="cd02440">
    <property type="entry name" value="AdoMet_MTases"/>
    <property type="match status" value="1"/>
</dbReference>
<sequence>MSVDAAYGARSAEYTSLFGDISSTHPDDRALVADWATQVTGPILDLGCGPGQWTGFLHGIGADVSGIDLTPEFVELARSRHPELEFEVGDARRLHRSDGSAAGVLAWYSLIHLAPDELPQALAEIHRVLRPGGALLVGFFDGDGDDVEEFAHAVAPAWFWPPDRLAEELEDRGFAVDRITRRREPGARPHAAITAHRKA</sequence>
<dbReference type="PANTHER" id="PTHR42912">
    <property type="entry name" value="METHYLTRANSFERASE"/>
    <property type="match status" value="1"/>
</dbReference>
<evidence type="ECO:0000313" key="2">
    <source>
        <dbReference type="EMBL" id="TFU32149.1"/>
    </source>
</evidence>
<protein>
    <submittedName>
        <fullName evidence="2">Class I SAM-dependent methyltransferase</fullName>
    </submittedName>
</protein>
<proteinExistence type="predicted"/>
<comment type="caution">
    <text evidence="2">The sequence shown here is derived from an EMBL/GenBank/DDBJ whole genome shotgun (WGS) entry which is preliminary data.</text>
</comment>
<evidence type="ECO:0000313" key="3">
    <source>
        <dbReference type="Proteomes" id="UP000298358"/>
    </source>
</evidence>
<dbReference type="GO" id="GO:0032259">
    <property type="term" value="P:methylation"/>
    <property type="evidence" value="ECO:0007669"/>
    <property type="project" value="UniProtKB-KW"/>
</dbReference>
<accession>A0A4Y9FSE2</accession>
<feature type="domain" description="Methyltransferase" evidence="1">
    <location>
        <begin position="43"/>
        <end position="133"/>
    </location>
</feature>
<dbReference type="InterPro" id="IPR050508">
    <property type="entry name" value="Methyltransf_Superfamily"/>
</dbReference>
<dbReference type="InterPro" id="IPR029063">
    <property type="entry name" value="SAM-dependent_MTases_sf"/>
</dbReference>
<dbReference type="EMBL" id="SPQB01000034">
    <property type="protein sequence ID" value="TFU32149.1"/>
    <property type="molecule type" value="Genomic_DNA"/>
</dbReference>